<dbReference type="Proteomes" id="UP000009038">
    <property type="component" value="Unassembled WGS sequence"/>
</dbReference>
<evidence type="ECO:0000313" key="2">
    <source>
        <dbReference type="Proteomes" id="UP000009038"/>
    </source>
</evidence>
<sequence>MAWDYGRRGVAGSARAVCAVDKVPSFTLWTLSDSNRFDRNNLIAWIGNTNRFTFSIPSVCPYYQIGGAESKYDDNSFHLCLGLACWPLMAALQLQLLEERTSCSGRCMIIKNQLLIKGCADTGSLESCDFCSSPSYTCSYPRVGLQGT</sequence>
<protein>
    <submittedName>
        <fullName evidence="1">Uncharacterized protein</fullName>
    </submittedName>
</protein>
<dbReference type="EMBL" id="ACJE01000004">
    <property type="protein sequence ID" value="EHA26652.1"/>
    <property type="molecule type" value="Genomic_DNA"/>
</dbReference>
<gene>
    <name evidence="1" type="ORF">ASPNIDRAFT_35928</name>
</gene>
<reference evidence="1 2" key="1">
    <citation type="journal article" date="2011" name="Genome Res.">
        <title>Comparative genomics of citric-acid-producing Aspergillus niger ATCC 1015 versus enzyme-producing CBS 513.88.</title>
        <authorList>
            <person name="Andersen M.R."/>
            <person name="Salazar M.P."/>
            <person name="Schaap P.J."/>
            <person name="van de Vondervoort P.J."/>
            <person name="Culley D."/>
            <person name="Thykaer J."/>
            <person name="Frisvad J.C."/>
            <person name="Nielsen K.F."/>
            <person name="Albang R."/>
            <person name="Albermann K."/>
            <person name="Berka R.M."/>
            <person name="Braus G.H."/>
            <person name="Braus-Stromeyer S.A."/>
            <person name="Corrochano L.M."/>
            <person name="Dai Z."/>
            <person name="van Dijck P.W."/>
            <person name="Hofmann G."/>
            <person name="Lasure L.L."/>
            <person name="Magnuson J.K."/>
            <person name="Menke H."/>
            <person name="Meijer M."/>
            <person name="Meijer S.L."/>
            <person name="Nielsen J.B."/>
            <person name="Nielsen M.L."/>
            <person name="van Ooyen A.J."/>
            <person name="Pel H.J."/>
            <person name="Poulsen L."/>
            <person name="Samson R.A."/>
            <person name="Stam H."/>
            <person name="Tsang A."/>
            <person name="van den Brink J.M."/>
            <person name="Atkins A."/>
            <person name="Aerts A."/>
            <person name="Shapiro H."/>
            <person name="Pangilinan J."/>
            <person name="Salamov A."/>
            <person name="Lou Y."/>
            <person name="Lindquist E."/>
            <person name="Lucas S."/>
            <person name="Grimwood J."/>
            <person name="Grigoriev I.V."/>
            <person name="Kubicek C.P."/>
            <person name="Martinez D."/>
            <person name="van Peij N.N."/>
            <person name="Roubos J.A."/>
            <person name="Nielsen J."/>
            <person name="Baker S.E."/>
        </authorList>
    </citation>
    <scope>NUCLEOTIDE SEQUENCE [LARGE SCALE GENOMIC DNA]</scope>
    <source>
        <strain evidence="2">ATCC 1015 / CBS 113.46 / FGSC A1144 / LSHB Ac4 / NCTC 3858a / NRRL 328 / USDA 3528.7</strain>
    </source>
</reference>
<evidence type="ECO:0000313" key="1">
    <source>
        <dbReference type="EMBL" id="EHA26652.1"/>
    </source>
</evidence>
<dbReference type="HOGENOM" id="CLU_1758412_0_0_1"/>
<comment type="caution">
    <text evidence="1">The sequence shown here is derived from an EMBL/GenBank/DDBJ whole genome shotgun (WGS) entry which is preliminary data.</text>
</comment>
<accession>G3XT25</accession>
<name>G3XT25_ASPNA</name>
<organism evidence="1 2">
    <name type="scientific">Aspergillus niger (strain ATCC 1015 / CBS 113.46 / FGSC A1144 / LSHB Ac4 / NCTC 3858a / NRRL 328 / USDA 3528.7)</name>
    <dbReference type="NCBI Taxonomy" id="380704"/>
    <lineage>
        <taxon>Eukaryota</taxon>
        <taxon>Fungi</taxon>
        <taxon>Dikarya</taxon>
        <taxon>Ascomycota</taxon>
        <taxon>Pezizomycotina</taxon>
        <taxon>Eurotiomycetes</taxon>
        <taxon>Eurotiomycetidae</taxon>
        <taxon>Eurotiales</taxon>
        <taxon>Aspergillaceae</taxon>
        <taxon>Aspergillus</taxon>
        <taxon>Aspergillus subgen. Circumdati</taxon>
    </lineage>
</organism>
<dbReference type="AlphaFoldDB" id="G3XT25"/>
<proteinExistence type="predicted"/>